<proteinExistence type="predicted"/>
<comment type="caution">
    <text evidence="1">The sequence shown here is derived from an EMBL/GenBank/DDBJ whole genome shotgun (WGS) entry which is preliminary data.</text>
</comment>
<gene>
    <name evidence="1" type="ORF">AOPFMNJM_2167</name>
</gene>
<evidence type="ECO:0000313" key="2">
    <source>
        <dbReference type="Proteomes" id="UP001055102"/>
    </source>
</evidence>
<organism evidence="1 2">
    <name type="scientific">Methylobacterium jeotgali</name>
    <dbReference type="NCBI Taxonomy" id="381630"/>
    <lineage>
        <taxon>Bacteria</taxon>
        <taxon>Pseudomonadati</taxon>
        <taxon>Pseudomonadota</taxon>
        <taxon>Alphaproteobacteria</taxon>
        <taxon>Hyphomicrobiales</taxon>
        <taxon>Methylobacteriaceae</taxon>
        <taxon>Methylobacterium</taxon>
    </lineage>
</organism>
<reference evidence="1" key="2">
    <citation type="submission" date="2021-08" db="EMBL/GenBank/DDBJ databases">
        <authorList>
            <person name="Tani A."/>
            <person name="Ola A."/>
            <person name="Ogura Y."/>
            <person name="Katsura K."/>
            <person name="Hayashi T."/>
        </authorList>
    </citation>
    <scope>NUCLEOTIDE SEQUENCE</scope>
    <source>
        <strain evidence="1">LMG 23639</strain>
    </source>
</reference>
<protein>
    <submittedName>
        <fullName evidence="1">Uncharacterized protein</fullName>
    </submittedName>
</protein>
<name>A0ABQ4SY34_9HYPH</name>
<evidence type="ECO:0000313" key="1">
    <source>
        <dbReference type="EMBL" id="GJE06845.1"/>
    </source>
</evidence>
<dbReference type="Proteomes" id="UP001055102">
    <property type="component" value="Unassembled WGS sequence"/>
</dbReference>
<sequence>MAKHAHELEAAGEPRWRARIKDNLLLVTDLASDEEFQATAYTVEGNTIRFSLPGDNGLRTLQASDPGFEAFKKVIDKTPLAAEGEKPATVKASAA</sequence>
<dbReference type="EMBL" id="BPQR01000036">
    <property type="protein sequence ID" value="GJE06845.1"/>
    <property type="molecule type" value="Genomic_DNA"/>
</dbReference>
<dbReference type="RefSeq" id="WP_238275765.1">
    <property type="nucleotide sequence ID" value="NZ_BPQR01000036.1"/>
</dbReference>
<keyword evidence="2" id="KW-1185">Reference proteome</keyword>
<reference evidence="1" key="1">
    <citation type="journal article" date="2021" name="Front. Microbiol.">
        <title>Comprehensive Comparative Genomics and Phenotyping of Methylobacterium Species.</title>
        <authorList>
            <person name="Alessa O."/>
            <person name="Ogura Y."/>
            <person name="Fujitani Y."/>
            <person name="Takami H."/>
            <person name="Hayashi T."/>
            <person name="Sahin N."/>
            <person name="Tani A."/>
        </authorList>
    </citation>
    <scope>NUCLEOTIDE SEQUENCE</scope>
    <source>
        <strain evidence="1">LMG 23639</strain>
    </source>
</reference>
<accession>A0ABQ4SY34</accession>